<protein>
    <recommendedName>
        <fullName evidence="5">Ig-like domain-containing protein</fullName>
    </recommendedName>
</protein>
<dbReference type="OMA" id="FTWIATW"/>
<dbReference type="InterPro" id="IPR013106">
    <property type="entry name" value="Ig_V-set"/>
</dbReference>
<comment type="subcellular location">
    <subcellularLocation>
        <location evidence="1">Membrane</location>
    </subcellularLocation>
</comment>
<dbReference type="AlphaFoldDB" id="A0A3B4E063"/>
<reference evidence="6" key="2">
    <citation type="submission" date="2025-08" db="UniProtKB">
        <authorList>
            <consortium name="Ensembl"/>
        </authorList>
    </citation>
    <scope>IDENTIFICATION</scope>
</reference>
<dbReference type="GO" id="GO:0005911">
    <property type="term" value="C:cell-cell junction"/>
    <property type="evidence" value="ECO:0007669"/>
    <property type="project" value="TreeGrafter"/>
</dbReference>
<reference evidence="6" key="3">
    <citation type="submission" date="2025-09" db="UniProtKB">
        <authorList>
            <consortium name="Ensembl"/>
        </authorList>
    </citation>
    <scope>IDENTIFICATION</scope>
</reference>
<dbReference type="Proteomes" id="UP001501920">
    <property type="component" value="Chromosome 2"/>
</dbReference>
<keyword evidence="2" id="KW-0732">Signal</keyword>
<dbReference type="InterPro" id="IPR013783">
    <property type="entry name" value="Ig-like_fold"/>
</dbReference>
<dbReference type="InterPro" id="IPR007110">
    <property type="entry name" value="Ig-like_dom"/>
</dbReference>
<evidence type="ECO:0000313" key="7">
    <source>
        <dbReference type="Proteomes" id="UP001501920"/>
    </source>
</evidence>
<dbReference type="InterPro" id="IPR036179">
    <property type="entry name" value="Ig-like_dom_sf"/>
</dbReference>
<dbReference type="GeneTree" id="ENSGT01030000234994"/>
<dbReference type="Ensembl" id="ENSPNAT00000015821.2">
    <property type="protein sequence ID" value="ENSPNAP00000029070.2"/>
    <property type="gene ID" value="ENSPNAG00000014955.2"/>
</dbReference>
<dbReference type="PANTHER" id="PTHR12080:SF59">
    <property type="entry name" value="HEPATIC AND GLIAL CELL ADHESION MOLECULE"/>
    <property type="match status" value="1"/>
</dbReference>
<dbReference type="PROSITE" id="PS50835">
    <property type="entry name" value="IG_LIKE"/>
    <property type="match status" value="1"/>
</dbReference>
<dbReference type="STRING" id="42514.ENSPNAP00000029070"/>
<dbReference type="InterPro" id="IPR015631">
    <property type="entry name" value="CD2/SLAM_rcpt"/>
</dbReference>
<dbReference type="Pfam" id="PF07686">
    <property type="entry name" value="V-set"/>
    <property type="match status" value="1"/>
</dbReference>
<dbReference type="SUPFAM" id="SSF48726">
    <property type="entry name" value="Immunoglobulin"/>
    <property type="match status" value="1"/>
</dbReference>
<feature type="domain" description="Ig-like" evidence="5">
    <location>
        <begin position="124"/>
        <end position="207"/>
    </location>
</feature>
<keyword evidence="3" id="KW-0472">Membrane</keyword>
<dbReference type="PANTHER" id="PTHR12080">
    <property type="entry name" value="SIGNALING LYMPHOCYTIC ACTIVATION MOLECULE"/>
    <property type="match status" value="1"/>
</dbReference>
<proteinExistence type="predicted"/>
<evidence type="ECO:0000256" key="4">
    <source>
        <dbReference type="ARBA" id="ARBA00023180"/>
    </source>
</evidence>
<name>A0A3B4E063_PYGNA</name>
<evidence type="ECO:0000256" key="2">
    <source>
        <dbReference type="ARBA" id="ARBA00022729"/>
    </source>
</evidence>
<evidence type="ECO:0000256" key="3">
    <source>
        <dbReference type="ARBA" id="ARBA00023136"/>
    </source>
</evidence>
<organism evidence="6 7">
    <name type="scientific">Pygocentrus nattereri</name>
    <name type="common">Red-bellied piranha</name>
    <dbReference type="NCBI Taxonomy" id="42514"/>
    <lineage>
        <taxon>Eukaryota</taxon>
        <taxon>Metazoa</taxon>
        <taxon>Chordata</taxon>
        <taxon>Craniata</taxon>
        <taxon>Vertebrata</taxon>
        <taxon>Euteleostomi</taxon>
        <taxon>Actinopterygii</taxon>
        <taxon>Neopterygii</taxon>
        <taxon>Teleostei</taxon>
        <taxon>Ostariophysi</taxon>
        <taxon>Characiformes</taxon>
        <taxon>Characoidei</taxon>
        <taxon>Pygocentrus</taxon>
    </lineage>
</organism>
<keyword evidence="4" id="KW-0325">Glycoprotein</keyword>
<keyword evidence="7" id="KW-1185">Reference proteome</keyword>
<evidence type="ECO:0000313" key="6">
    <source>
        <dbReference type="Ensembl" id="ENSPNAP00000029070.2"/>
    </source>
</evidence>
<sequence>MTLPPLCHLPHVPAVEGCETRVTGYIGQSVILKSGVDPSWKLERVQWSIYTNTTYIAIFENGKVETRSSRYKGRLSLNESSGDLEIKELKADDGMRYTVSLLSTTYKQQDNHISLTVLEQLRKPDIVVLYETLVKEDCIIALKCSSSKNNNILSWTPANESSLPFVSGKISSNVSELWMHFTPNRKVTFTCTATDGQRSASEQITVQCQGMCVILFIRSVLYHK</sequence>
<accession>A0A3B4E063</accession>
<evidence type="ECO:0000259" key="5">
    <source>
        <dbReference type="PROSITE" id="PS50835"/>
    </source>
</evidence>
<dbReference type="Gene3D" id="2.60.40.10">
    <property type="entry name" value="Immunoglobulins"/>
    <property type="match status" value="2"/>
</dbReference>
<evidence type="ECO:0000256" key="1">
    <source>
        <dbReference type="ARBA" id="ARBA00004370"/>
    </source>
</evidence>
<dbReference type="GO" id="GO:0016020">
    <property type="term" value="C:membrane"/>
    <property type="evidence" value="ECO:0007669"/>
    <property type="project" value="UniProtKB-SubCell"/>
</dbReference>
<reference evidence="6 7" key="1">
    <citation type="submission" date="2020-10" db="EMBL/GenBank/DDBJ databases">
        <title>Pygocentrus nattereri (red-bellied piranha) genome, fPygNat1, primary haplotype.</title>
        <authorList>
            <person name="Myers G."/>
            <person name="Meyer A."/>
            <person name="Karagic N."/>
            <person name="Pippel M."/>
            <person name="Winkler S."/>
            <person name="Tracey A."/>
            <person name="Wood J."/>
            <person name="Formenti G."/>
            <person name="Howe K."/>
            <person name="Fedrigo O."/>
            <person name="Jarvis E.D."/>
        </authorList>
    </citation>
    <scope>NUCLEOTIDE SEQUENCE [LARGE SCALE GENOMIC DNA]</scope>
</reference>